<keyword evidence="12" id="KW-1185">Reference proteome</keyword>
<evidence type="ECO:0000256" key="1">
    <source>
        <dbReference type="ARBA" id="ARBA00004123"/>
    </source>
</evidence>
<sequence length="358" mass="38696">MEELIINPRVQAALKRAHIYTLKEVICLSGPDLERMTKLSSTDVKHLHHAVATALFNRPAVTALQMWRGECPGQGVRLSLGCPVLDAFLQGGFPVPGVSELVGESATGKTQICMQLSLTVQYPREYGGLGAGAVYVCTEDAFPNKRLCQMIQAQAKMREDVPPDVLAKISFGENIYIEHAADVASLYTCITRRLPVLLSRGVVRLIVVDSIAALFRSEFSVHEAVARAQQLRKFGAQLHELSNTYSAPVICVNQVTGNVSGQDHGSGAQSKVIPALGITWANMLLMRIMVSRGHAEGTAPTGAGTWRAADAPTGTHAHNRDVTQQPDVVRTMELVFAPHLPQSSCRYAVTTHGVVGLE</sequence>
<evidence type="ECO:0000256" key="6">
    <source>
        <dbReference type="ARBA" id="ARBA00023125"/>
    </source>
</evidence>
<dbReference type="PANTHER" id="PTHR46487:SF1">
    <property type="entry name" value="DNA REPAIR PROTEIN XRCC3"/>
    <property type="match status" value="1"/>
</dbReference>
<dbReference type="GO" id="GO:0045003">
    <property type="term" value="P:double-strand break repair via synthesis-dependent strand annealing"/>
    <property type="evidence" value="ECO:0007669"/>
    <property type="project" value="TreeGrafter"/>
</dbReference>
<dbReference type="GO" id="GO:0090656">
    <property type="term" value="P:t-circle formation"/>
    <property type="evidence" value="ECO:0007669"/>
    <property type="project" value="TreeGrafter"/>
</dbReference>
<comment type="subcellular location">
    <subcellularLocation>
        <location evidence="1">Nucleus</location>
    </subcellularLocation>
</comment>
<dbReference type="GeneID" id="116939444"/>
<dbReference type="Pfam" id="PF08423">
    <property type="entry name" value="Rad51"/>
    <property type="match status" value="1"/>
</dbReference>
<dbReference type="GO" id="GO:0005524">
    <property type="term" value="F:ATP binding"/>
    <property type="evidence" value="ECO:0007669"/>
    <property type="project" value="UniProtKB-KW"/>
</dbReference>
<evidence type="ECO:0000256" key="3">
    <source>
        <dbReference type="ARBA" id="ARBA00022741"/>
    </source>
</evidence>
<dbReference type="CDD" id="cd19491">
    <property type="entry name" value="XRCC3"/>
    <property type="match status" value="1"/>
</dbReference>
<dbReference type="RefSeq" id="XP_032803691.1">
    <property type="nucleotide sequence ID" value="XM_032947800.1"/>
</dbReference>
<dbReference type="AlphaFoldDB" id="A0AAJ7WMY7"/>
<dbReference type="GO" id="GO:0005657">
    <property type="term" value="C:replication fork"/>
    <property type="evidence" value="ECO:0007669"/>
    <property type="project" value="TreeGrafter"/>
</dbReference>
<keyword evidence="7" id="KW-0233">DNA recombination</keyword>
<dbReference type="GO" id="GO:0000722">
    <property type="term" value="P:telomere maintenance via recombination"/>
    <property type="evidence" value="ECO:0007669"/>
    <property type="project" value="TreeGrafter"/>
</dbReference>
<dbReference type="CTD" id="7517"/>
<dbReference type="PROSITE" id="PS50162">
    <property type="entry name" value="RECA_2"/>
    <property type="match status" value="1"/>
</dbReference>
<dbReference type="GO" id="GO:0033065">
    <property type="term" value="C:Rad51C-XRCC3 complex"/>
    <property type="evidence" value="ECO:0007669"/>
    <property type="project" value="TreeGrafter"/>
</dbReference>
<proteinExistence type="inferred from homology"/>
<dbReference type="SUPFAM" id="SSF52540">
    <property type="entry name" value="P-loop containing nucleoside triphosphate hydrolases"/>
    <property type="match status" value="1"/>
</dbReference>
<keyword evidence="8" id="KW-0234">DNA repair</keyword>
<evidence type="ECO:0000256" key="9">
    <source>
        <dbReference type="ARBA" id="ARBA00023242"/>
    </source>
</evidence>
<gene>
    <name evidence="13" type="primary">XRCC3</name>
</gene>
<evidence type="ECO:0000256" key="10">
    <source>
        <dbReference type="SAM" id="MobiDB-lite"/>
    </source>
</evidence>
<dbReference type="PANTHER" id="PTHR46487">
    <property type="entry name" value="DNA REPAIR PROTEIN XRCC3"/>
    <property type="match status" value="1"/>
</dbReference>
<keyword evidence="9" id="KW-0539">Nucleus</keyword>
<reference evidence="13" key="1">
    <citation type="submission" date="2025-08" db="UniProtKB">
        <authorList>
            <consortium name="RefSeq"/>
        </authorList>
    </citation>
    <scope>IDENTIFICATION</scope>
    <source>
        <tissue evidence="13">Sperm</tissue>
    </source>
</reference>
<feature type="domain" description="RecA family profile 1" evidence="11">
    <location>
        <begin position="74"/>
        <end position="255"/>
    </location>
</feature>
<dbReference type="InterPro" id="IPR016467">
    <property type="entry name" value="DNA_recomb/repair_RecA-like"/>
</dbReference>
<evidence type="ECO:0000256" key="4">
    <source>
        <dbReference type="ARBA" id="ARBA00022763"/>
    </source>
</evidence>
<dbReference type="Proteomes" id="UP001318040">
    <property type="component" value="Chromosome 6"/>
</dbReference>
<evidence type="ECO:0000256" key="8">
    <source>
        <dbReference type="ARBA" id="ARBA00023204"/>
    </source>
</evidence>
<organism evidence="12 13">
    <name type="scientific">Petromyzon marinus</name>
    <name type="common">Sea lamprey</name>
    <dbReference type="NCBI Taxonomy" id="7757"/>
    <lineage>
        <taxon>Eukaryota</taxon>
        <taxon>Metazoa</taxon>
        <taxon>Chordata</taxon>
        <taxon>Craniata</taxon>
        <taxon>Vertebrata</taxon>
        <taxon>Cyclostomata</taxon>
        <taxon>Hyperoartia</taxon>
        <taxon>Petromyzontiformes</taxon>
        <taxon>Petromyzontidae</taxon>
        <taxon>Petromyzon</taxon>
    </lineage>
</organism>
<dbReference type="InterPro" id="IPR058766">
    <property type="entry name" value="HHH_XRCC3_RAD51B"/>
</dbReference>
<dbReference type="GO" id="GO:0000400">
    <property type="term" value="F:four-way junction DNA binding"/>
    <property type="evidence" value="ECO:0007669"/>
    <property type="project" value="TreeGrafter"/>
</dbReference>
<name>A0AAJ7WMY7_PETMA</name>
<dbReference type="InterPro" id="IPR020588">
    <property type="entry name" value="RecA_ATP-bd"/>
</dbReference>
<dbReference type="Gene3D" id="3.40.50.300">
    <property type="entry name" value="P-loop containing nucleotide triphosphate hydrolases"/>
    <property type="match status" value="1"/>
</dbReference>
<keyword evidence="3" id="KW-0547">Nucleotide-binding</keyword>
<evidence type="ECO:0000313" key="13">
    <source>
        <dbReference type="RefSeq" id="XP_032803691.1"/>
    </source>
</evidence>
<protein>
    <submittedName>
        <fullName evidence="13">DNA repair protein XRCC3 isoform X2</fullName>
    </submittedName>
</protein>
<keyword evidence="5" id="KW-0067">ATP-binding</keyword>
<evidence type="ECO:0000256" key="2">
    <source>
        <dbReference type="ARBA" id="ARBA00007095"/>
    </source>
</evidence>
<dbReference type="InterPro" id="IPR047348">
    <property type="entry name" value="XRCC3-like_C"/>
</dbReference>
<dbReference type="PIRSF" id="PIRSF005856">
    <property type="entry name" value="Rad51"/>
    <property type="match status" value="1"/>
</dbReference>
<comment type="similarity">
    <text evidence="2">Belongs to the RecA family. RAD51 subfamily.</text>
</comment>
<evidence type="ECO:0000313" key="12">
    <source>
        <dbReference type="Proteomes" id="UP001318040"/>
    </source>
</evidence>
<evidence type="ECO:0000256" key="7">
    <source>
        <dbReference type="ARBA" id="ARBA00023172"/>
    </source>
</evidence>
<keyword evidence="4" id="KW-0227">DNA damage</keyword>
<feature type="region of interest" description="Disordered" evidence="10">
    <location>
        <begin position="299"/>
        <end position="319"/>
    </location>
</feature>
<evidence type="ECO:0000259" key="11">
    <source>
        <dbReference type="PROSITE" id="PS50162"/>
    </source>
</evidence>
<accession>A0AAJ7WMY7</accession>
<dbReference type="GO" id="GO:0071140">
    <property type="term" value="P:resolution of mitotic recombination intermediates"/>
    <property type="evidence" value="ECO:0007669"/>
    <property type="project" value="TreeGrafter"/>
</dbReference>
<evidence type="ECO:0000256" key="5">
    <source>
        <dbReference type="ARBA" id="ARBA00022840"/>
    </source>
</evidence>
<dbReference type="GO" id="GO:0140664">
    <property type="term" value="F:ATP-dependent DNA damage sensor activity"/>
    <property type="evidence" value="ECO:0007669"/>
    <property type="project" value="InterPro"/>
</dbReference>
<dbReference type="Pfam" id="PF26169">
    <property type="entry name" value="HHH_XRCC3_RpoA"/>
    <property type="match status" value="1"/>
</dbReference>
<dbReference type="InterPro" id="IPR013632">
    <property type="entry name" value="Rad51_C"/>
</dbReference>
<keyword evidence="6" id="KW-0238">DNA-binding</keyword>
<dbReference type="InterPro" id="IPR027417">
    <property type="entry name" value="P-loop_NTPase"/>
</dbReference>